<name>A0A370TW66_9HELO</name>
<evidence type="ECO:0000313" key="3">
    <source>
        <dbReference type="Proteomes" id="UP000254866"/>
    </source>
</evidence>
<keyword evidence="1" id="KW-0812">Transmembrane</keyword>
<organism evidence="2 3">
    <name type="scientific">Venustampulla echinocandica</name>
    <dbReference type="NCBI Taxonomy" id="2656787"/>
    <lineage>
        <taxon>Eukaryota</taxon>
        <taxon>Fungi</taxon>
        <taxon>Dikarya</taxon>
        <taxon>Ascomycota</taxon>
        <taxon>Pezizomycotina</taxon>
        <taxon>Leotiomycetes</taxon>
        <taxon>Helotiales</taxon>
        <taxon>Pleuroascaceae</taxon>
        <taxon>Venustampulla</taxon>
    </lineage>
</organism>
<gene>
    <name evidence="2" type="ORF">BP5553_04110</name>
</gene>
<proteinExistence type="predicted"/>
<feature type="transmembrane region" description="Helical" evidence="1">
    <location>
        <begin position="12"/>
        <end position="31"/>
    </location>
</feature>
<dbReference type="AlphaFoldDB" id="A0A370TW66"/>
<dbReference type="Proteomes" id="UP000254866">
    <property type="component" value="Unassembled WGS sequence"/>
</dbReference>
<dbReference type="GeneID" id="43596959"/>
<keyword evidence="3" id="KW-1185">Reference proteome</keyword>
<reference evidence="2 3" key="1">
    <citation type="journal article" date="2018" name="IMA Fungus">
        <title>IMA Genome-F 9: Draft genome sequence of Annulohypoxylon stygium, Aspergillus mulundensis, Berkeleyomyces basicola (syn. Thielaviopsis basicola), Ceratocystis smalleyi, two Cercospora beticola strains, Coleophoma cylindrospora, Fusarium fracticaudum, Phialophora cf. hyalina, and Morchella septimelata.</title>
        <authorList>
            <person name="Wingfield B.D."/>
            <person name="Bills G.F."/>
            <person name="Dong Y."/>
            <person name="Huang W."/>
            <person name="Nel W.J."/>
            <person name="Swalarsk-Parry B.S."/>
            <person name="Vaghefi N."/>
            <person name="Wilken P.M."/>
            <person name="An Z."/>
            <person name="de Beer Z.W."/>
            <person name="De Vos L."/>
            <person name="Chen L."/>
            <person name="Duong T.A."/>
            <person name="Gao Y."/>
            <person name="Hammerbacher A."/>
            <person name="Kikkert J.R."/>
            <person name="Li Y."/>
            <person name="Li H."/>
            <person name="Li K."/>
            <person name="Li Q."/>
            <person name="Liu X."/>
            <person name="Ma X."/>
            <person name="Naidoo K."/>
            <person name="Pethybridge S.J."/>
            <person name="Sun J."/>
            <person name="Steenkamp E.T."/>
            <person name="van der Nest M.A."/>
            <person name="van Wyk S."/>
            <person name="Wingfield M.J."/>
            <person name="Xiong C."/>
            <person name="Yue Q."/>
            <person name="Zhang X."/>
        </authorList>
    </citation>
    <scope>NUCLEOTIDE SEQUENCE [LARGE SCALE GENOMIC DNA]</scope>
    <source>
        <strain evidence="2 3">BP 5553</strain>
    </source>
</reference>
<sequence>MSNDSPLDITASIAGILTFVVAIAAALYARFTYLRNADSEYFQVKASLSWYKTESTWMNDLIQSGPASDGAKGRSRVEHEMYSFVMDQIGKLEERLLGLLTEAEVSATKESEKEEGWTIVPRRMKGRTDIAMSWLPVRAKALELVRQRDALGSRVLFAQMSMISSAVRDQEARSRKRDESQRERLDSLETMVYAQHEKLDRLEDLVYRAMHRSTVVSNGNPESPRYEEYPRHEVPQQHNPEVQVGNTRRRSAEVAITSLLPDPGRMLELPPPTHRIPTI</sequence>
<accession>A0A370TW66</accession>
<protein>
    <submittedName>
        <fullName evidence="2">Uncharacterized protein</fullName>
    </submittedName>
</protein>
<dbReference type="EMBL" id="NPIC01000002">
    <property type="protein sequence ID" value="RDL39770.1"/>
    <property type="molecule type" value="Genomic_DNA"/>
</dbReference>
<evidence type="ECO:0000256" key="1">
    <source>
        <dbReference type="SAM" id="Phobius"/>
    </source>
</evidence>
<comment type="caution">
    <text evidence="2">The sequence shown here is derived from an EMBL/GenBank/DDBJ whole genome shotgun (WGS) entry which is preliminary data.</text>
</comment>
<dbReference type="OrthoDB" id="5329749at2759"/>
<keyword evidence="1" id="KW-0472">Membrane</keyword>
<evidence type="ECO:0000313" key="2">
    <source>
        <dbReference type="EMBL" id="RDL39770.1"/>
    </source>
</evidence>
<dbReference type="RefSeq" id="XP_031872426.1">
    <property type="nucleotide sequence ID" value="XM_032012733.1"/>
</dbReference>
<keyword evidence="1" id="KW-1133">Transmembrane helix</keyword>